<dbReference type="EMBL" id="DYZF01000205">
    <property type="protein sequence ID" value="HJE51942.1"/>
    <property type="molecule type" value="Genomic_DNA"/>
</dbReference>
<dbReference type="AlphaFoldDB" id="A0A921EPP7"/>
<reference evidence="1" key="2">
    <citation type="submission" date="2021-09" db="EMBL/GenBank/DDBJ databases">
        <authorList>
            <person name="Gilroy R."/>
        </authorList>
    </citation>
    <scope>NUCLEOTIDE SEQUENCE</scope>
    <source>
        <strain evidence="1">ChiGjej3B3-7470</strain>
    </source>
</reference>
<sequence>MATVHVDCDTCSARGSGCGDCVISVLLGPPAVSLVDDEQRALAVLADAGLIPPLRLSGCEQPREAV</sequence>
<reference evidence="1" key="1">
    <citation type="journal article" date="2021" name="PeerJ">
        <title>Extensive microbial diversity within the chicken gut microbiome revealed by metagenomics and culture.</title>
        <authorList>
            <person name="Gilroy R."/>
            <person name="Ravi A."/>
            <person name="Getino M."/>
            <person name="Pursley I."/>
            <person name="Horton D.L."/>
            <person name="Alikhan N.F."/>
            <person name="Baker D."/>
            <person name="Gharbi K."/>
            <person name="Hall N."/>
            <person name="Watson M."/>
            <person name="Adriaenssens E.M."/>
            <person name="Foster-Nyarko E."/>
            <person name="Jarju S."/>
            <person name="Secka A."/>
            <person name="Antonio M."/>
            <person name="Oren A."/>
            <person name="Chaudhuri R.R."/>
            <person name="La Ragione R."/>
            <person name="Hildebrand F."/>
            <person name="Pallen M.J."/>
        </authorList>
    </citation>
    <scope>NUCLEOTIDE SEQUENCE</scope>
    <source>
        <strain evidence="1">ChiGjej3B3-7470</strain>
    </source>
</reference>
<gene>
    <name evidence="1" type="ORF">K8V15_08200</name>
</gene>
<accession>A0A921EPP7</accession>
<dbReference type="Proteomes" id="UP000712713">
    <property type="component" value="Unassembled WGS sequence"/>
</dbReference>
<comment type="caution">
    <text evidence="1">The sequence shown here is derived from an EMBL/GenBank/DDBJ whole genome shotgun (WGS) entry which is preliminary data.</text>
</comment>
<proteinExistence type="predicted"/>
<organism evidence="1 2">
    <name type="scientific">Tessaracoccus flavescens</name>
    <dbReference type="NCBI Taxonomy" id="399497"/>
    <lineage>
        <taxon>Bacteria</taxon>
        <taxon>Bacillati</taxon>
        <taxon>Actinomycetota</taxon>
        <taxon>Actinomycetes</taxon>
        <taxon>Propionibacteriales</taxon>
        <taxon>Propionibacteriaceae</taxon>
        <taxon>Tessaracoccus</taxon>
    </lineage>
</organism>
<protein>
    <submittedName>
        <fullName evidence="1">Uncharacterized protein</fullName>
    </submittedName>
</protein>
<name>A0A921EPP7_9ACTN</name>
<evidence type="ECO:0000313" key="2">
    <source>
        <dbReference type="Proteomes" id="UP000712713"/>
    </source>
</evidence>
<evidence type="ECO:0000313" key="1">
    <source>
        <dbReference type="EMBL" id="HJE51942.1"/>
    </source>
</evidence>